<reference evidence="12" key="2">
    <citation type="submission" date="2023-01" db="EMBL/GenBank/DDBJ databases">
        <authorList>
            <person name="Sun Q."/>
            <person name="Evtushenko L."/>
        </authorList>
    </citation>
    <scope>NUCLEOTIDE SEQUENCE</scope>
    <source>
        <strain evidence="12">VKM Ac-1401</strain>
    </source>
</reference>
<protein>
    <submittedName>
        <fullName evidence="12">NADH dehydrogenase</fullName>
    </submittedName>
</protein>
<organism evidence="12 13">
    <name type="scientific">Leifsonia poae</name>
    <dbReference type="NCBI Taxonomy" id="110933"/>
    <lineage>
        <taxon>Bacteria</taxon>
        <taxon>Bacillati</taxon>
        <taxon>Actinomycetota</taxon>
        <taxon>Actinomycetes</taxon>
        <taxon>Micrococcales</taxon>
        <taxon>Microbacteriaceae</taxon>
        <taxon>Leifsonia</taxon>
    </lineage>
</organism>
<dbReference type="RefSeq" id="WP_271177175.1">
    <property type="nucleotide sequence ID" value="NZ_BAAAJO010000008.1"/>
</dbReference>
<evidence type="ECO:0000313" key="12">
    <source>
        <dbReference type="EMBL" id="GLJ76507.1"/>
    </source>
</evidence>
<dbReference type="GO" id="GO:0046872">
    <property type="term" value="F:metal ion binding"/>
    <property type="evidence" value="ECO:0007669"/>
    <property type="project" value="UniProtKB-KW"/>
</dbReference>
<dbReference type="InterPro" id="IPR037225">
    <property type="entry name" value="Nuo51_FMN-bd_sf"/>
</dbReference>
<comment type="similarity">
    <text evidence="3">Belongs to the complex I 51 kDa subunit family.</text>
</comment>
<comment type="caution">
    <text evidence="12">The sequence shown here is derived from an EMBL/GenBank/DDBJ whole genome shotgun (WGS) entry which is preliminary data.</text>
</comment>
<keyword evidence="7" id="KW-0479">Metal-binding</keyword>
<evidence type="ECO:0000259" key="11">
    <source>
        <dbReference type="Pfam" id="PF10589"/>
    </source>
</evidence>
<dbReference type="SUPFAM" id="SSF140490">
    <property type="entry name" value="Nqo1C-terminal domain-like"/>
    <property type="match status" value="1"/>
</dbReference>
<evidence type="ECO:0000256" key="8">
    <source>
        <dbReference type="ARBA" id="ARBA00023004"/>
    </source>
</evidence>
<dbReference type="GO" id="GO:0003954">
    <property type="term" value="F:NADH dehydrogenase activity"/>
    <property type="evidence" value="ECO:0007669"/>
    <property type="project" value="TreeGrafter"/>
</dbReference>
<comment type="cofactor">
    <cofactor evidence="1">
        <name>FMN</name>
        <dbReference type="ChEBI" id="CHEBI:58210"/>
    </cofactor>
</comment>
<evidence type="ECO:0000259" key="10">
    <source>
        <dbReference type="Pfam" id="PF01512"/>
    </source>
</evidence>
<sequence length="415" mass="43567">MTMMYDPAAPATHQRPAGVRRLLAAGHEADFATHLRTFGALSLPERSSMLSELEASRLTGRGGAGFATWRKVASASSSVHSRRRGRSPIVIGNGAEGEPLSWKDEVLLQNAPHLVIDGLLVAAHTVGARNTILYVGRGSLESVERAIGERDDSRGIEVVEAADSFISGEASAVVNAIENDDPRPTDRMARMTESGLKGRPTLLQNVETLAHVALIARYGAHWFRSIGASDDPGTRLVTVSGDVERQGVFEVTTDTTIAQILQTTKTDPRSVAAALIGGYHGSWVGPAALDATLAPSDLASFGAQPGAGIVHVLGRGSCGLTATAEITEYLAGESARQCGPCMFGLPTMASRLSELAAGISPATNAAELIRLSDLIVGRGVCHHPDGTVRLVRSALTVFAADVRAHGHGHCTRQEG</sequence>
<dbReference type="Gene3D" id="3.10.20.600">
    <property type="match status" value="1"/>
</dbReference>
<keyword evidence="9" id="KW-0411">Iron-sulfur</keyword>
<dbReference type="PANTHER" id="PTHR11780:SF10">
    <property type="entry name" value="NADH DEHYDROGENASE [UBIQUINONE] FLAVOPROTEIN 1, MITOCHONDRIAL"/>
    <property type="match status" value="1"/>
</dbReference>
<accession>A0A9W6HA30</accession>
<dbReference type="Gene3D" id="3.40.50.11540">
    <property type="entry name" value="NADH-ubiquinone oxidoreductase 51kDa subunit"/>
    <property type="match status" value="1"/>
</dbReference>
<evidence type="ECO:0000256" key="7">
    <source>
        <dbReference type="ARBA" id="ARBA00022723"/>
    </source>
</evidence>
<dbReference type="InterPro" id="IPR019575">
    <property type="entry name" value="Nuop51_4Fe4S-bd"/>
</dbReference>
<dbReference type="InterPro" id="IPR050837">
    <property type="entry name" value="ComplexI_51kDa_subunit"/>
</dbReference>
<dbReference type="PANTHER" id="PTHR11780">
    <property type="entry name" value="NADH-UBIQUINONE OXIDOREDUCTASE FLAVOPROTEIN 1 NDUFV1"/>
    <property type="match status" value="1"/>
</dbReference>
<dbReference type="GO" id="GO:0051539">
    <property type="term" value="F:4 iron, 4 sulfur cluster binding"/>
    <property type="evidence" value="ECO:0007669"/>
    <property type="project" value="UniProtKB-KW"/>
</dbReference>
<dbReference type="EMBL" id="BSEN01000009">
    <property type="protein sequence ID" value="GLJ76507.1"/>
    <property type="molecule type" value="Genomic_DNA"/>
</dbReference>
<comment type="cofactor">
    <cofactor evidence="2">
        <name>[4Fe-4S] cluster</name>
        <dbReference type="ChEBI" id="CHEBI:49883"/>
    </cofactor>
</comment>
<keyword evidence="6" id="KW-0288">FMN</keyword>
<dbReference type="SUPFAM" id="SSF142984">
    <property type="entry name" value="Nqo1 middle domain-like"/>
    <property type="match status" value="1"/>
</dbReference>
<gene>
    <name evidence="12" type="ORF">GCM10017584_20810</name>
</gene>
<proteinExistence type="inferred from homology"/>
<dbReference type="Pfam" id="PF01512">
    <property type="entry name" value="Complex1_51K"/>
    <property type="match status" value="1"/>
</dbReference>
<keyword evidence="8" id="KW-0408">Iron</keyword>
<evidence type="ECO:0000256" key="9">
    <source>
        <dbReference type="ARBA" id="ARBA00023014"/>
    </source>
</evidence>
<dbReference type="Gene3D" id="1.20.1440.230">
    <property type="entry name" value="NADH-ubiquinone oxidoreductase 51kDa subunit, iron-sulphur binding domain"/>
    <property type="match status" value="1"/>
</dbReference>
<reference evidence="12" key="1">
    <citation type="journal article" date="2014" name="Int. J. Syst. Evol. Microbiol.">
        <title>Complete genome sequence of Corynebacterium casei LMG S-19264T (=DSM 44701T), isolated from a smear-ripened cheese.</title>
        <authorList>
            <consortium name="US DOE Joint Genome Institute (JGI-PGF)"/>
            <person name="Walter F."/>
            <person name="Albersmeier A."/>
            <person name="Kalinowski J."/>
            <person name="Ruckert C."/>
        </authorList>
    </citation>
    <scope>NUCLEOTIDE SEQUENCE</scope>
    <source>
        <strain evidence="12">VKM Ac-1401</strain>
    </source>
</reference>
<evidence type="ECO:0000256" key="2">
    <source>
        <dbReference type="ARBA" id="ARBA00001966"/>
    </source>
</evidence>
<evidence type="ECO:0000256" key="5">
    <source>
        <dbReference type="ARBA" id="ARBA00022630"/>
    </source>
</evidence>
<evidence type="ECO:0000313" key="13">
    <source>
        <dbReference type="Proteomes" id="UP001142372"/>
    </source>
</evidence>
<feature type="domain" description="NADH-ubiquinone oxidoreductase 51kDa subunit iron-sulphur binding" evidence="11">
    <location>
        <begin position="323"/>
        <end position="405"/>
    </location>
</feature>
<keyword evidence="13" id="KW-1185">Reference proteome</keyword>
<keyword evidence="4" id="KW-0004">4Fe-4S</keyword>
<dbReference type="Pfam" id="PF10589">
    <property type="entry name" value="NADH_4Fe-4S"/>
    <property type="match status" value="1"/>
</dbReference>
<feature type="domain" description="NADH-ubiquinone oxidoreductase 51kDa subunit FMN-binding" evidence="10">
    <location>
        <begin position="55"/>
        <end position="213"/>
    </location>
</feature>
<dbReference type="Proteomes" id="UP001142372">
    <property type="component" value="Unassembled WGS sequence"/>
</dbReference>
<dbReference type="InterPro" id="IPR037207">
    <property type="entry name" value="Nuop51_4Fe4S-bd_sf"/>
</dbReference>
<evidence type="ECO:0000256" key="4">
    <source>
        <dbReference type="ARBA" id="ARBA00022485"/>
    </source>
</evidence>
<evidence type="ECO:0000256" key="1">
    <source>
        <dbReference type="ARBA" id="ARBA00001917"/>
    </source>
</evidence>
<name>A0A9W6HA30_9MICO</name>
<keyword evidence="5" id="KW-0285">Flavoprotein</keyword>
<evidence type="ECO:0000256" key="6">
    <source>
        <dbReference type="ARBA" id="ARBA00022643"/>
    </source>
</evidence>
<dbReference type="AlphaFoldDB" id="A0A9W6HA30"/>
<dbReference type="GO" id="GO:0045333">
    <property type="term" value="P:cellular respiration"/>
    <property type="evidence" value="ECO:0007669"/>
    <property type="project" value="TreeGrafter"/>
</dbReference>
<dbReference type="InterPro" id="IPR011538">
    <property type="entry name" value="Nuo51_FMN-bd"/>
</dbReference>
<evidence type="ECO:0000256" key="3">
    <source>
        <dbReference type="ARBA" id="ARBA00007523"/>
    </source>
</evidence>
<dbReference type="SUPFAM" id="SSF142019">
    <property type="entry name" value="Nqo1 FMN-binding domain-like"/>
    <property type="match status" value="1"/>
</dbReference>